<feature type="compositionally biased region" description="Basic and acidic residues" evidence="1">
    <location>
        <begin position="1"/>
        <end position="11"/>
    </location>
</feature>
<evidence type="ECO:0000313" key="3">
    <source>
        <dbReference type="Proteomes" id="UP000292958"/>
    </source>
</evidence>
<accession>A0A4Q7YQF3</accession>
<reference evidence="2 3" key="1">
    <citation type="submission" date="2019-02" db="EMBL/GenBank/DDBJ databases">
        <title>Genomic Encyclopedia of Archaeal and Bacterial Type Strains, Phase II (KMG-II): from individual species to whole genera.</title>
        <authorList>
            <person name="Goeker M."/>
        </authorList>
    </citation>
    <scope>NUCLEOTIDE SEQUENCE [LARGE SCALE GENOMIC DNA]</scope>
    <source>
        <strain evidence="2 3">DSM 18101</strain>
    </source>
</reference>
<proteinExistence type="predicted"/>
<gene>
    <name evidence="2" type="ORF">BDD14_1089</name>
</gene>
<dbReference type="AlphaFoldDB" id="A0A4Q7YQF3"/>
<organism evidence="2 3">
    <name type="scientific">Edaphobacter modestus</name>
    <dbReference type="NCBI Taxonomy" id="388466"/>
    <lineage>
        <taxon>Bacteria</taxon>
        <taxon>Pseudomonadati</taxon>
        <taxon>Acidobacteriota</taxon>
        <taxon>Terriglobia</taxon>
        <taxon>Terriglobales</taxon>
        <taxon>Acidobacteriaceae</taxon>
        <taxon>Edaphobacter</taxon>
    </lineage>
</organism>
<comment type="caution">
    <text evidence="2">The sequence shown here is derived from an EMBL/GenBank/DDBJ whole genome shotgun (WGS) entry which is preliminary data.</text>
</comment>
<name>A0A4Q7YQF3_9BACT</name>
<dbReference type="EMBL" id="SHKW01000001">
    <property type="protein sequence ID" value="RZU39700.1"/>
    <property type="molecule type" value="Genomic_DNA"/>
</dbReference>
<keyword evidence="3" id="KW-1185">Reference proteome</keyword>
<protein>
    <submittedName>
        <fullName evidence="2">Uncharacterized protein</fullName>
    </submittedName>
</protein>
<dbReference type="OrthoDB" id="121973at2"/>
<sequence length="101" mass="11312">MGDSEEIRDSMRFQSIPQGDVPKGRDGKHKKIITQLLSDIARLPHGSALKIPLAELPDSKENIRSALSRAGRQQNLDLATSSDENFLFVWKNTSRPSPDER</sequence>
<feature type="region of interest" description="Disordered" evidence="1">
    <location>
        <begin position="1"/>
        <end position="28"/>
    </location>
</feature>
<dbReference type="RefSeq" id="WP_130417876.1">
    <property type="nucleotide sequence ID" value="NZ_SHKW01000001.1"/>
</dbReference>
<evidence type="ECO:0000313" key="2">
    <source>
        <dbReference type="EMBL" id="RZU39700.1"/>
    </source>
</evidence>
<dbReference type="Proteomes" id="UP000292958">
    <property type="component" value="Unassembled WGS sequence"/>
</dbReference>
<evidence type="ECO:0000256" key="1">
    <source>
        <dbReference type="SAM" id="MobiDB-lite"/>
    </source>
</evidence>